<dbReference type="AlphaFoldDB" id="A0AAN7ST60"/>
<dbReference type="PANTHER" id="PTHR48106">
    <property type="entry name" value="QUINONE OXIDOREDUCTASE PIG3-RELATED"/>
    <property type="match status" value="1"/>
</dbReference>
<dbReference type="Gene3D" id="3.40.50.720">
    <property type="entry name" value="NAD(P)-binding Rossmann-like Domain"/>
    <property type="match status" value="1"/>
</dbReference>
<dbReference type="PANTHER" id="PTHR48106:SF18">
    <property type="entry name" value="QUINONE OXIDOREDUCTASE PIG3"/>
    <property type="match status" value="1"/>
</dbReference>
<dbReference type="Pfam" id="PF08240">
    <property type="entry name" value="ADH_N"/>
    <property type="match status" value="1"/>
</dbReference>
<evidence type="ECO:0000259" key="3">
    <source>
        <dbReference type="Pfam" id="PF08240"/>
    </source>
</evidence>
<evidence type="ECO:0000256" key="2">
    <source>
        <dbReference type="ARBA" id="ARBA00023002"/>
    </source>
</evidence>
<keyword evidence="1" id="KW-0521">NADP</keyword>
<comment type="caution">
    <text evidence="4">The sequence shown here is derived from an EMBL/GenBank/DDBJ whole genome shotgun (WGS) entry which is preliminary data.</text>
</comment>
<keyword evidence="5" id="KW-1185">Reference proteome</keyword>
<dbReference type="InterPro" id="IPR011032">
    <property type="entry name" value="GroES-like_sf"/>
</dbReference>
<dbReference type="Proteomes" id="UP001309876">
    <property type="component" value="Unassembled WGS sequence"/>
</dbReference>
<proteinExistence type="predicted"/>
<dbReference type="SUPFAM" id="SSF51735">
    <property type="entry name" value="NAD(P)-binding Rossmann-fold domains"/>
    <property type="match status" value="1"/>
</dbReference>
<dbReference type="EMBL" id="JAVRRJ010000025">
    <property type="protein sequence ID" value="KAK5080037.1"/>
    <property type="molecule type" value="Genomic_DNA"/>
</dbReference>
<name>A0AAN7ST60_9EURO</name>
<protein>
    <recommendedName>
        <fullName evidence="3">Alcohol dehydrogenase-like N-terminal domain-containing protein</fullName>
    </recommendedName>
</protein>
<feature type="domain" description="Alcohol dehydrogenase-like N-terminal" evidence="3">
    <location>
        <begin position="45"/>
        <end position="127"/>
    </location>
</feature>
<dbReference type="GO" id="GO:0070402">
    <property type="term" value="F:NADPH binding"/>
    <property type="evidence" value="ECO:0007669"/>
    <property type="project" value="TreeGrafter"/>
</dbReference>
<feature type="non-terminal residue" evidence="4">
    <location>
        <position position="229"/>
    </location>
</feature>
<evidence type="ECO:0000313" key="5">
    <source>
        <dbReference type="Proteomes" id="UP001309876"/>
    </source>
</evidence>
<dbReference type="InterPro" id="IPR036291">
    <property type="entry name" value="NAD(P)-bd_dom_sf"/>
</dbReference>
<dbReference type="InterPro" id="IPR013154">
    <property type="entry name" value="ADH-like_N"/>
</dbReference>
<sequence length="229" mass="24578">MVDKAHQDSLGLSLPLRNSALWFHGFGNPVSTLSLEETELGPCPPSQIRVCMTAAPVNPSDIIPITGAYRHTVKPPRVAGYEGVGTVVQADGSSKELLDRRVLPLRGAGTWQSYVDCDPVWAVPVPDDIDDRLAVQGYINPLAAYLMLKQWPVRGRRVLLTGAGSACAGLLAQWAFDAGATEVIGVYRSQSHVARLIKLGVRPISIYSTMEIQAVSLDTDIVFDAVGGS</sequence>
<dbReference type="SUPFAM" id="SSF50129">
    <property type="entry name" value="GroES-like"/>
    <property type="match status" value="1"/>
</dbReference>
<keyword evidence="2" id="KW-0560">Oxidoreductase</keyword>
<evidence type="ECO:0000313" key="4">
    <source>
        <dbReference type="EMBL" id="KAK5080037.1"/>
    </source>
</evidence>
<accession>A0AAN7ST60</accession>
<reference evidence="4 5" key="1">
    <citation type="submission" date="2023-08" db="EMBL/GenBank/DDBJ databases">
        <title>Black Yeasts Isolated from many extreme environments.</title>
        <authorList>
            <person name="Coleine C."/>
            <person name="Stajich J.E."/>
            <person name="Selbmann L."/>
        </authorList>
    </citation>
    <scope>NUCLEOTIDE SEQUENCE [LARGE SCALE GENOMIC DNA]</scope>
    <source>
        <strain evidence="4 5">CCFEE 5910</strain>
    </source>
</reference>
<gene>
    <name evidence="4" type="ORF">LTR05_008824</name>
</gene>
<evidence type="ECO:0000256" key="1">
    <source>
        <dbReference type="ARBA" id="ARBA00022857"/>
    </source>
</evidence>
<dbReference type="Gene3D" id="3.90.180.10">
    <property type="entry name" value="Medium-chain alcohol dehydrogenases, catalytic domain"/>
    <property type="match status" value="1"/>
</dbReference>
<dbReference type="GO" id="GO:0016651">
    <property type="term" value="F:oxidoreductase activity, acting on NAD(P)H"/>
    <property type="evidence" value="ECO:0007669"/>
    <property type="project" value="TreeGrafter"/>
</dbReference>
<organism evidence="4 5">
    <name type="scientific">Lithohypha guttulata</name>
    <dbReference type="NCBI Taxonomy" id="1690604"/>
    <lineage>
        <taxon>Eukaryota</taxon>
        <taxon>Fungi</taxon>
        <taxon>Dikarya</taxon>
        <taxon>Ascomycota</taxon>
        <taxon>Pezizomycotina</taxon>
        <taxon>Eurotiomycetes</taxon>
        <taxon>Chaetothyriomycetidae</taxon>
        <taxon>Chaetothyriales</taxon>
        <taxon>Trichomeriaceae</taxon>
        <taxon>Lithohypha</taxon>
    </lineage>
</organism>